<reference evidence="2 3" key="1">
    <citation type="submission" date="2020-08" db="EMBL/GenBank/DDBJ databases">
        <authorList>
            <person name="Liu C."/>
            <person name="Sun Q."/>
        </authorList>
    </citation>
    <scope>NUCLEOTIDE SEQUENCE [LARGE SCALE GENOMIC DNA]</scope>
    <source>
        <strain evidence="2 3">NSJ-38</strain>
    </source>
</reference>
<keyword evidence="3" id="KW-1185">Reference proteome</keyword>
<keyword evidence="1" id="KW-0812">Transmembrane</keyword>
<protein>
    <submittedName>
        <fullName evidence="2">Uncharacterized protein</fullName>
    </submittedName>
</protein>
<dbReference type="Proteomes" id="UP000515823">
    <property type="component" value="Chromosome"/>
</dbReference>
<organism evidence="2 3">
    <name type="scientific">Qiania dongpingensis</name>
    <dbReference type="NCBI Taxonomy" id="2763669"/>
    <lineage>
        <taxon>Bacteria</taxon>
        <taxon>Bacillati</taxon>
        <taxon>Bacillota</taxon>
        <taxon>Clostridia</taxon>
        <taxon>Lachnospirales</taxon>
        <taxon>Lachnospiraceae</taxon>
        <taxon>Qiania</taxon>
    </lineage>
</organism>
<dbReference type="AlphaFoldDB" id="A0A7G9G7I5"/>
<keyword evidence="1" id="KW-0472">Membrane</keyword>
<gene>
    <name evidence="2" type="ORF">H9Q78_06530</name>
</gene>
<name>A0A7G9G7I5_9FIRM</name>
<keyword evidence="1" id="KW-1133">Transmembrane helix</keyword>
<evidence type="ECO:0000256" key="1">
    <source>
        <dbReference type="SAM" id="Phobius"/>
    </source>
</evidence>
<dbReference type="KEGG" id="qdo:H9Q78_06530"/>
<sequence length="63" mass="7351">MVKSYMTVIQPDGALLKGFQHGIFYVLVIESLELAFWSALFCAMGKFINVKEEMRWQYSKEQV</sequence>
<proteinExistence type="predicted"/>
<feature type="transmembrane region" description="Helical" evidence="1">
    <location>
        <begin position="23"/>
        <end position="45"/>
    </location>
</feature>
<evidence type="ECO:0000313" key="2">
    <source>
        <dbReference type="EMBL" id="QNM06767.1"/>
    </source>
</evidence>
<accession>A0A7G9G7I5</accession>
<evidence type="ECO:0000313" key="3">
    <source>
        <dbReference type="Proteomes" id="UP000515823"/>
    </source>
</evidence>
<dbReference type="EMBL" id="CP060634">
    <property type="protein sequence ID" value="QNM06767.1"/>
    <property type="molecule type" value="Genomic_DNA"/>
</dbReference>